<dbReference type="GO" id="GO:0003700">
    <property type="term" value="F:DNA-binding transcription factor activity"/>
    <property type="evidence" value="ECO:0007669"/>
    <property type="project" value="InterPro"/>
</dbReference>
<dbReference type="GO" id="GO:0005737">
    <property type="term" value="C:cytoplasm"/>
    <property type="evidence" value="ECO:0007669"/>
    <property type="project" value="UniProtKB-SubCell"/>
</dbReference>
<evidence type="ECO:0000313" key="12">
    <source>
        <dbReference type="Proteomes" id="UP000247922"/>
    </source>
</evidence>
<dbReference type="InterPro" id="IPR001789">
    <property type="entry name" value="Sig_transdc_resp-reg_receiver"/>
</dbReference>
<dbReference type="GO" id="GO:0043565">
    <property type="term" value="F:sequence-specific DNA binding"/>
    <property type="evidence" value="ECO:0007669"/>
    <property type="project" value="InterPro"/>
</dbReference>
<dbReference type="SMART" id="SM00342">
    <property type="entry name" value="HTH_ARAC"/>
    <property type="match status" value="1"/>
</dbReference>
<evidence type="ECO:0000256" key="8">
    <source>
        <dbReference type="PROSITE-ProRule" id="PRU00169"/>
    </source>
</evidence>
<dbReference type="PANTHER" id="PTHR42713">
    <property type="entry name" value="HISTIDINE KINASE-RELATED"/>
    <property type="match status" value="1"/>
</dbReference>
<keyword evidence="4" id="KW-0902">Two-component regulatory system</keyword>
<dbReference type="OrthoDB" id="342399at2"/>
<comment type="caution">
    <text evidence="11">The sequence shown here is derived from an EMBL/GenBank/DDBJ whole genome shotgun (WGS) entry which is preliminary data.</text>
</comment>
<evidence type="ECO:0000256" key="1">
    <source>
        <dbReference type="ARBA" id="ARBA00004496"/>
    </source>
</evidence>
<evidence type="ECO:0000256" key="7">
    <source>
        <dbReference type="ARBA" id="ARBA00023163"/>
    </source>
</evidence>
<dbReference type="PROSITE" id="PS01124">
    <property type="entry name" value="HTH_ARAC_FAMILY_2"/>
    <property type="match status" value="1"/>
</dbReference>
<keyword evidence="3 8" id="KW-0597">Phosphoprotein</keyword>
<dbReference type="PROSITE" id="PS50110">
    <property type="entry name" value="RESPONSE_REGULATORY"/>
    <property type="match status" value="1"/>
</dbReference>
<keyword evidence="2" id="KW-0963">Cytoplasm</keyword>
<dbReference type="PROSITE" id="PS00041">
    <property type="entry name" value="HTH_ARAC_FAMILY_1"/>
    <property type="match status" value="1"/>
</dbReference>
<keyword evidence="7" id="KW-0804">Transcription</keyword>
<accession>A0A2V3WBS0</accession>
<sequence length="506" mass="58218">MYQVMLIDDEPIIRQGMRYVIDWESQGFKIIGDYGQATEGLEAIVTKQPDLVFVDIKMPRLSGIDLVKQAQQAGFEGAFVILSGYSNFDYAKASIKLGVHAYLLKPIDEDELIGCLRDVKQSIEEKATITDQLTAYVAQTEHEAWRAVIDGRKHDWMRSSHLENTNGPFYVAGIFIKKEVSRSFMKQVFNDHQLSQARVIFKEQRIYLIYQEPVKASVKDELKQTLIMIKKLIDPDAFSCLTDQIDTLEGIREAIETIERLADLAYSLPYQTIYTTAITETSSESVSSLNVTELATKVIQALEFKDSSIMSTFKQALTRYFQSHLMIKDRVQAEVLELSLRITDMIHKQYPDVELPAKEDWFGQIYSSESLFDLVDVVSGEFWKSRSQISGFSLTKEKDMEKVVGYIEQYYAEDLSLKLLADLFNYNSSYLGKKFKKHTGVYFHVFLERTRIEKAKALLENPTLKIYQVSEQVGYNNMDYFYKKFKKHVGKSPKEYQKSITSEGLS</sequence>
<name>A0A2V3WBS0_9BACI</name>
<dbReference type="Gene3D" id="3.40.50.2300">
    <property type="match status" value="1"/>
</dbReference>
<dbReference type="SMART" id="SM00448">
    <property type="entry name" value="REC"/>
    <property type="match status" value="1"/>
</dbReference>
<keyword evidence="6" id="KW-0238">DNA-binding</keyword>
<dbReference type="Pfam" id="PF00072">
    <property type="entry name" value="Response_reg"/>
    <property type="match status" value="1"/>
</dbReference>
<dbReference type="InterPro" id="IPR051552">
    <property type="entry name" value="HptR"/>
</dbReference>
<evidence type="ECO:0000256" key="2">
    <source>
        <dbReference type="ARBA" id="ARBA00022490"/>
    </source>
</evidence>
<evidence type="ECO:0000256" key="6">
    <source>
        <dbReference type="ARBA" id="ARBA00023125"/>
    </source>
</evidence>
<comment type="subcellular location">
    <subcellularLocation>
        <location evidence="1">Cytoplasm</location>
    </subcellularLocation>
</comment>
<organism evidence="11 12">
    <name type="scientific">Streptohalobacillus salinus</name>
    <dbReference type="NCBI Taxonomy" id="621096"/>
    <lineage>
        <taxon>Bacteria</taxon>
        <taxon>Bacillati</taxon>
        <taxon>Bacillota</taxon>
        <taxon>Bacilli</taxon>
        <taxon>Bacillales</taxon>
        <taxon>Bacillaceae</taxon>
        <taxon>Streptohalobacillus</taxon>
    </lineage>
</organism>
<dbReference type="EMBL" id="QJJR01000005">
    <property type="protein sequence ID" value="PXW91502.1"/>
    <property type="molecule type" value="Genomic_DNA"/>
</dbReference>
<dbReference type="InterPro" id="IPR018062">
    <property type="entry name" value="HTH_AraC-typ_CS"/>
</dbReference>
<evidence type="ECO:0000256" key="4">
    <source>
        <dbReference type="ARBA" id="ARBA00023012"/>
    </source>
</evidence>
<dbReference type="PANTHER" id="PTHR42713:SF3">
    <property type="entry name" value="TRANSCRIPTIONAL REGULATORY PROTEIN HPTR"/>
    <property type="match status" value="1"/>
</dbReference>
<feature type="domain" description="Response regulatory" evidence="10">
    <location>
        <begin position="3"/>
        <end position="120"/>
    </location>
</feature>
<dbReference type="AlphaFoldDB" id="A0A2V3WBS0"/>
<dbReference type="SUPFAM" id="SSF46689">
    <property type="entry name" value="Homeodomain-like"/>
    <property type="match status" value="2"/>
</dbReference>
<evidence type="ECO:0000259" key="10">
    <source>
        <dbReference type="PROSITE" id="PS50110"/>
    </source>
</evidence>
<dbReference type="Pfam" id="PF12833">
    <property type="entry name" value="HTH_18"/>
    <property type="match status" value="1"/>
</dbReference>
<dbReference type="CDD" id="cd17536">
    <property type="entry name" value="REC_YesN-like"/>
    <property type="match status" value="1"/>
</dbReference>
<dbReference type="InterPro" id="IPR020449">
    <property type="entry name" value="Tscrpt_reg_AraC-type_HTH"/>
</dbReference>
<dbReference type="GO" id="GO:0000160">
    <property type="term" value="P:phosphorelay signal transduction system"/>
    <property type="evidence" value="ECO:0007669"/>
    <property type="project" value="UniProtKB-KW"/>
</dbReference>
<dbReference type="InterPro" id="IPR018060">
    <property type="entry name" value="HTH_AraC"/>
</dbReference>
<dbReference type="InterPro" id="IPR011006">
    <property type="entry name" value="CheY-like_superfamily"/>
</dbReference>
<gene>
    <name evidence="11" type="ORF">DES38_105123</name>
</gene>
<protein>
    <submittedName>
        <fullName evidence="11">Two-component system response regulator YesN</fullName>
    </submittedName>
</protein>
<dbReference type="RefSeq" id="WP_110251276.1">
    <property type="nucleotide sequence ID" value="NZ_QJJR01000005.1"/>
</dbReference>
<dbReference type="Proteomes" id="UP000247922">
    <property type="component" value="Unassembled WGS sequence"/>
</dbReference>
<keyword evidence="5" id="KW-0805">Transcription regulation</keyword>
<evidence type="ECO:0000256" key="5">
    <source>
        <dbReference type="ARBA" id="ARBA00023015"/>
    </source>
</evidence>
<proteinExistence type="predicted"/>
<evidence type="ECO:0000313" key="11">
    <source>
        <dbReference type="EMBL" id="PXW91502.1"/>
    </source>
</evidence>
<dbReference type="Gene3D" id="1.10.10.60">
    <property type="entry name" value="Homeodomain-like"/>
    <property type="match status" value="2"/>
</dbReference>
<evidence type="ECO:0000259" key="9">
    <source>
        <dbReference type="PROSITE" id="PS01124"/>
    </source>
</evidence>
<feature type="modified residue" description="4-aspartylphosphate" evidence="8">
    <location>
        <position position="55"/>
    </location>
</feature>
<reference evidence="11 12" key="1">
    <citation type="submission" date="2018-05" db="EMBL/GenBank/DDBJ databases">
        <title>Genomic Encyclopedia of Type Strains, Phase IV (KMG-IV): sequencing the most valuable type-strain genomes for metagenomic binning, comparative biology and taxonomic classification.</title>
        <authorList>
            <person name="Goeker M."/>
        </authorList>
    </citation>
    <scope>NUCLEOTIDE SEQUENCE [LARGE SCALE GENOMIC DNA]</scope>
    <source>
        <strain evidence="11 12">DSM 22440</strain>
    </source>
</reference>
<feature type="domain" description="HTH araC/xylS-type" evidence="9">
    <location>
        <begin position="401"/>
        <end position="499"/>
    </location>
</feature>
<dbReference type="InterPro" id="IPR009057">
    <property type="entry name" value="Homeodomain-like_sf"/>
</dbReference>
<keyword evidence="12" id="KW-1185">Reference proteome</keyword>
<dbReference type="PRINTS" id="PR00032">
    <property type="entry name" value="HTHARAC"/>
</dbReference>
<dbReference type="SUPFAM" id="SSF52172">
    <property type="entry name" value="CheY-like"/>
    <property type="match status" value="1"/>
</dbReference>
<evidence type="ECO:0000256" key="3">
    <source>
        <dbReference type="ARBA" id="ARBA00022553"/>
    </source>
</evidence>